<protein>
    <submittedName>
        <fullName evidence="1">Uncharacterized protein</fullName>
    </submittedName>
</protein>
<evidence type="ECO:0000313" key="1">
    <source>
        <dbReference type="EMBL" id="EXX77117.1"/>
    </source>
</evidence>
<accession>A0A015K5S8</accession>
<keyword evidence="2" id="KW-1185">Reference proteome</keyword>
<dbReference type="EMBL" id="JEMT01011674">
    <property type="protein sequence ID" value="EXX77117.1"/>
    <property type="molecule type" value="Genomic_DNA"/>
</dbReference>
<dbReference type="HOGENOM" id="CLU_2005135_0_0_1"/>
<evidence type="ECO:0000313" key="2">
    <source>
        <dbReference type="Proteomes" id="UP000022910"/>
    </source>
</evidence>
<comment type="caution">
    <text evidence="1">The sequence shown here is derived from an EMBL/GenBank/DDBJ whole genome shotgun (WGS) entry which is preliminary data.</text>
</comment>
<dbReference type="AlphaFoldDB" id="A0A015K5S8"/>
<dbReference type="Proteomes" id="UP000022910">
    <property type="component" value="Unassembled WGS sequence"/>
</dbReference>
<dbReference type="OrthoDB" id="10457512at2759"/>
<dbReference type="STRING" id="1432141.A0A015K5S8"/>
<organism evidence="1 2">
    <name type="scientific">Rhizophagus irregularis (strain DAOM 197198w)</name>
    <name type="common">Glomus intraradices</name>
    <dbReference type="NCBI Taxonomy" id="1432141"/>
    <lineage>
        <taxon>Eukaryota</taxon>
        <taxon>Fungi</taxon>
        <taxon>Fungi incertae sedis</taxon>
        <taxon>Mucoromycota</taxon>
        <taxon>Glomeromycotina</taxon>
        <taxon>Glomeromycetes</taxon>
        <taxon>Glomerales</taxon>
        <taxon>Glomeraceae</taxon>
        <taxon>Rhizophagus</taxon>
    </lineage>
</organism>
<gene>
    <name evidence="1" type="ORF">RirG_026770</name>
</gene>
<sequence length="124" mass="14024">MNESQKLTSGLEELVPQYLSRKQKYAFINSAETLFGANTVKKSILRNIYKTLTQDSTAANCENKAEIDARVVRALHLGDPNIVIDLRELNLGRPEKYNVFWEYCQKFLVGAVKNSVDSLLAVDE</sequence>
<name>A0A015K5S8_RHIIW</name>
<proteinExistence type="predicted"/>
<reference evidence="1 2" key="1">
    <citation type="submission" date="2014-02" db="EMBL/GenBank/DDBJ databases">
        <title>Single nucleus genome sequencing reveals high similarity among nuclei of an endomycorrhizal fungus.</title>
        <authorList>
            <person name="Lin K."/>
            <person name="Geurts R."/>
            <person name="Zhang Z."/>
            <person name="Limpens E."/>
            <person name="Saunders D.G."/>
            <person name="Mu D."/>
            <person name="Pang E."/>
            <person name="Cao H."/>
            <person name="Cha H."/>
            <person name="Lin T."/>
            <person name="Zhou Q."/>
            <person name="Shang Y."/>
            <person name="Li Y."/>
            <person name="Ivanov S."/>
            <person name="Sharma T."/>
            <person name="Velzen R.V."/>
            <person name="Ruijter N.D."/>
            <person name="Aanen D.K."/>
            <person name="Win J."/>
            <person name="Kamoun S."/>
            <person name="Bisseling T."/>
            <person name="Huang S."/>
        </authorList>
    </citation>
    <scope>NUCLEOTIDE SEQUENCE [LARGE SCALE GENOMIC DNA]</scope>
    <source>
        <strain evidence="2">DAOM197198w</strain>
    </source>
</reference>